<evidence type="ECO:0000256" key="5">
    <source>
        <dbReference type="ARBA" id="ARBA00022840"/>
    </source>
</evidence>
<evidence type="ECO:0000256" key="2">
    <source>
        <dbReference type="ARBA" id="ARBA00022679"/>
    </source>
</evidence>
<dbReference type="PRINTS" id="PR00475">
    <property type="entry name" value="HEXOKINASE"/>
</dbReference>
<dbReference type="Gene3D" id="3.30.420.40">
    <property type="match status" value="1"/>
</dbReference>
<feature type="domain" description="Hexokinase C-terminal" evidence="9">
    <location>
        <begin position="493"/>
        <end position="613"/>
    </location>
</feature>
<dbReference type="EMBL" id="CAWUHB010000044">
    <property type="protein sequence ID" value="CAK7228477.1"/>
    <property type="molecule type" value="Genomic_DNA"/>
</dbReference>
<dbReference type="Pfam" id="PF03727">
    <property type="entry name" value="Hexokinase_2"/>
    <property type="match status" value="2"/>
</dbReference>
<dbReference type="InterPro" id="IPR001312">
    <property type="entry name" value="Hexokinase"/>
</dbReference>
<gene>
    <name evidence="10" type="ORF">SCUCBS95973_006892</name>
</gene>
<proteinExistence type="inferred from homology"/>
<evidence type="ECO:0000256" key="7">
    <source>
        <dbReference type="SAM" id="MobiDB-lite"/>
    </source>
</evidence>
<dbReference type="InterPro" id="IPR043129">
    <property type="entry name" value="ATPase_NBD"/>
</dbReference>
<evidence type="ECO:0000256" key="1">
    <source>
        <dbReference type="ARBA" id="ARBA00009225"/>
    </source>
</evidence>
<evidence type="ECO:0000313" key="10">
    <source>
        <dbReference type="EMBL" id="CAK7228477.1"/>
    </source>
</evidence>
<dbReference type="EC" id="2.7.1.-" evidence="6"/>
<keyword evidence="6" id="KW-0324">Glycolysis</keyword>
<organism evidence="10 11">
    <name type="scientific">Sporothrix curviconia</name>
    <dbReference type="NCBI Taxonomy" id="1260050"/>
    <lineage>
        <taxon>Eukaryota</taxon>
        <taxon>Fungi</taxon>
        <taxon>Dikarya</taxon>
        <taxon>Ascomycota</taxon>
        <taxon>Pezizomycotina</taxon>
        <taxon>Sordariomycetes</taxon>
        <taxon>Sordariomycetidae</taxon>
        <taxon>Ophiostomatales</taxon>
        <taxon>Ophiostomataceae</taxon>
        <taxon>Sporothrix</taxon>
    </lineage>
</organism>
<dbReference type="Proteomes" id="UP001642405">
    <property type="component" value="Unassembled WGS sequence"/>
</dbReference>
<dbReference type="PANTHER" id="PTHR19443:SF29">
    <property type="entry name" value="PHOSPHOTRANSFERASE"/>
    <property type="match status" value="1"/>
</dbReference>
<dbReference type="Pfam" id="PF00349">
    <property type="entry name" value="Hexokinase_1"/>
    <property type="match status" value="2"/>
</dbReference>
<protein>
    <recommendedName>
        <fullName evidence="6">Phosphotransferase</fullName>
        <ecNumber evidence="6">2.7.1.-</ecNumber>
    </recommendedName>
</protein>
<keyword evidence="4 6" id="KW-0418">Kinase</keyword>
<keyword evidence="11" id="KW-1185">Reference proteome</keyword>
<dbReference type="PROSITE" id="PS51748">
    <property type="entry name" value="HEXOKINASE_2"/>
    <property type="match status" value="1"/>
</dbReference>
<evidence type="ECO:0000313" key="11">
    <source>
        <dbReference type="Proteomes" id="UP001642405"/>
    </source>
</evidence>
<evidence type="ECO:0000259" key="9">
    <source>
        <dbReference type="Pfam" id="PF03727"/>
    </source>
</evidence>
<feature type="compositionally biased region" description="Basic and acidic residues" evidence="7">
    <location>
        <begin position="471"/>
        <end position="484"/>
    </location>
</feature>
<dbReference type="CDD" id="cd24000">
    <property type="entry name" value="ASKHA_NBD_HK"/>
    <property type="match status" value="1"/>
</dbReference>
<comment type="similarity">
    <text evidence="1 6">Belongs to the hexokinase family.</text>
</comment>
<evidence type="ECO:0000256" key="4">
    <source>
        <dbReference type="ARBA" id="ARBA00022777"/>
    </source>
</evidence>
<dbReference type="InterPro" id="IPR022672">
    <property type="entry name" value="Hexokinase_N"/>
</dbReference>
<dbReference type="Gene3D" id="3.40.367.20">
    <property type="match status" value="1"/>
</dbReference>
<evidence type="ECO:0000256" key="3">
    <source>
        <dbReference type="ARBA" id="ARBA00022741"/>
    </source>
</evidence>
<keyword evidence="2 6" id="KW-0808">Transferase</keyword>
<dbReference type="InterPro" id="IPR022673">
    <property type="entry name" value="Hexokinase_C"/>
</dbReference>
<name>A0ABP0C8X2_9PEZI</name>
<accession>A0ABP0C8X2</accession>
<feature type="compositionally biased region" description="Polar residues" evidence="7">
    <location>
        <begin position="94"/>
        <end position="106"/>
    </location>
</feature>
<reference evidence="10 11" key="1">
    <citation type="submission" date="2024-01" db="EMBL/GenBank/DDBJ databases">
        <authorList>
            <person name="Allen C."/>
            <person name="Tagirdzhanova G."/>
        </authorList>
    </citation>
    <scope>NUCLEOTIDE SEQUENCE [LARGE SCALE GENOMIC DNA]</scope>
</reference>
<dbReference type="SUPFAM" id="SSF53067">
    <property type="entry name" value="Actin-like ATPase domain"/>
    <property type="match status" value="3"/>
</dbReference>
<feature type="domain" description="Hexokinase C-terminal" evidence="9">
    <location>
        <begin position="279"/>
        <end position="425"/>
    </location>
</feature>
<feature type="region of interest" description="Disordered" evidence="7">
    <location>
        <begin position="301"/>
        <end position="320"/>
    </location>
</feature>
<dbReference type="PANTHER" id="PTHR19443">
    <property type="entry name" value="HEXOKINASE"/>
    <property type="match status" value="1"/>
</dbReference>
<feature type="domain" description="Hexokinase N-terminal" evidence="8">
    <location>
        <begin position="145"/>
        <end position="267"/>
    </location>
</feature>
<feature type="region of interest" description="Disordered" evidence="7">
    <location>
        <begin position="94"/>
        <end position="139"/>
    </location>
</feature>
<comment type="caution">
    <text evidence="10">The sequence shown here is derived from an EMBL/GenBank/DDBJ whole genome shotgun (WGS) entry which is preliminary data.</text>
</comment>
<keyword evidence="3 6" id="KW-0547">Nucleotide-binding</keyword>
<evidence type="ECO:0000256" key="6">
    <source>
        <dbReference type="RuleBase" id="RU362007"/>
    </source>
</evidence>
<evidence type="ECO:0000259" key="8">
    <source>
        <dbReference type="Pfam" id="PF00349"/>
    </source>
</evidence>
<feature type="region of interest" description="Disordered" evidence="7">
    <location>
        <begin position="458"/>
        <end position="484"/>
    </location>
</feature>
<sequence>MTSDMPEASLGLEAFLERIRVDDERVYKLSCEFSSTFTRLAAESMDQFLPTPITESILLPFSKKNKNQGRYLAIDIGGTNLRVGFIELLGDSEPVTNGAGQTNGSSKEAAPTDEQPSLQDGPPSPPPPAPREASQRQNTPCLRRLHERSWSIQEHLKSENADSLFAWIGICIAEVVRQGCSSFGLPRDTPLPMGVTFSFPMEQESLSEAKLMSMGKGFAISSRLDLGPHLVAGYEKARSASTDFALPPITIAAIANDSVSTLVSFVYEVPTLANQKAAMGIICGTGSNATLLLKQSKLHPSKRPRIPHVHSGSQTGANGDHVGFGDDEEAKIAVNTEWSINGSAPAMRAVKFINHWDEKLSNSVEFPGFQPLEYMTAGRYLGELGRIMLVEYMTSVLQVDEGAIPSKLLKKFEPHNTTFLSHYRPGHGQSLLAMLEAEFPTGNGGGAIGTAANGWANGAGHGHANGPDTGHPYEHPSEHLSEPARDPAPFRWTEEIAVALYHIAKAIETRAAAIIAAAIIGLLDCADELPLPEQHAQVNGHVSAASRLVDAKVELVVGYTGGCITNFQDYLVDCQDFLDKIVARRYGSAAAAPIRVVLSPCHDGGIKGAGILVPASLASQGRLQA</sequence>
<feature type="domain" description="Hexokinase N-terminal" evidence="8">
    <location>
        <begin position="12"/>
        <end position="92"/>
    </location>
</feature>
<keyword evidence="5 6" id="KW-0067">ATP-binding</keyword>